<dbReference type="GO" id="GO:0003756">
    <property type="term" value="F:protein disulfide isomerase activity"/>
    <property type="evidence" value="ECO:0007669"/>
    <property type="project" value="TreeGrafter"/>
</dbReference>
<dbReference type="Pfam" id="PF00085">
    <property type="entry name" value="Thioredoxin"/>
    <property type="match status" value="4"/>
</dbReference>
<reference evidence="5" key="1">
    <citation type="submission" date="2021-12" db="EMBL/GenBank/DDBJ databases">
        <authorList>
            <person name="King R."/>
        </authorList>
    </citation>
    <scope>NUCLEOTIDE SEQUENCE</scope>
</reference>
<dbReference type="PROSITE" id="PS00194">
    <property type="entry name" value="THIOREDOXIN_1"/>
    <property type="match status" value="4"/>
</dbReference>
<feature type="signal peptide" evidence="3">
    <location>
        <begin position="1"/>
        <end position="27"/>
    </location>
</feature>
<keyword evidence="6" id="KW-1185">Reference proteome</keyword>
<dbReference type="SUPFAM" id="SSF52833">
    <property type="entry name" value="Thioredoxin-like"/>
    <property type="match status" value="5"/>
</dbReference>
<dbReference type="InterPro" id="IPR017937">
    <property type="entry name" value="Thioredoxin_CS"/>
</dbReference>
<dbReference type="PANTHER" id="PTHR45672:SF2">
    <property type="entry name" value="PROTEIN DISULFIDE-ISOMERASE A5"/>
    <property type="match status" value="1"/>
</dbReference>
<feature type="domain" description="Thioredoxin" evidence="4">
    <location>
        <begin position="516"/>
        <end position="638"/>
    </location>
</feature>
<dbReference type="Gene3D" id="3.40.30.10">
    <property type="entry name" value="Glutaredoxin"/>
    <property type="match status" value="5"/>
</dbReference>
<feature type="domain" description="Thioredoxin" evidence="4">
    <location>
        <begin position="389"/>
        <end position="515"/>
    </location>
</feature>
<accession>A0A9P0BK17</accession>
<protein>
    <recommendedName>
        <fullName evidence="4">Thioredoxin domain-containing protein</fullName>
    </recommendedName>
</protein>
<feature type="compositionally biased region" description="Pro residues" evidence="2">
    <location>
        <begin position="391"/>
        <end position="400"/>
    </location>
</feature>
<dbReference type="Proteomes" id="UP001154114">
    <property type="component" value="Chromosome 1"/>
</dbReference>
<dbReference type="PROSITE" id="PS51352">
    <property type="entry name" value="THIOREDOXIN_2"/>
    <property type="match status" value="4"/>
</dbReference>
<gene>
    <name evidence="5" type="ORF">CINC_LOCUS393</name>
</gene>
<dbReference type="OrthoDB" id="74910at2759"/>
<name>A0A9P0BK17_CHRIL</name>
<dbReference type="PANTHER" id="PTHR45672">
    <property type="entry name" value="PROTEIN DISULFIDE-ISOMERASE C17H9.14C-RELATED"/>
    <property type="match status" value="1"/>
</dbReference>
<organism evidence="5 6">
    <name type="scientific">Chrysodeixis includens</name>
    <name type="common">Soybean looper</name>
    <name type="synonym">Pseudoplusia includens</name>
    <dbReference type="NCBI Taxonomy" id="689277"/>
    <lineage>
        <taxon>Eukaryota</taxon>
        <taxon>Metazoa</taxon>
        <taxon>Ecdysozoa</taxon>
        <taxon>Arthropoda</taxon>
        <taxon>Hexapoda</taxon>
        <taxon>Insecta</taxon>
        <taxon>Pterygota</taxon>
        <taxon>Neoptera</taxon>
        <taxon>Endopterygota</taxon>
        <taxon>Lepidoptera</taxon>
        <taxon>Glossata</taxon>
        <taxon>Ditrysia</taxon>
        <taxon>Noctuoidea</taxon>
        <taxon>Noctuidae</taxon>
        <taxon>Plusiinae</taxon>
        <taxon>Chrysodeixis</taxon>
    </lineage>
</organism>
<evidence type="ECO:0000256" key="3">
    <source>
        <dbReference type="SAM" id="SignalP"/>
    </source>
</evidence>
<evidence type="ECO:0000256" key="2">
    <source>
        <dbReference type="SAM" id="MobiDB-lite"/>
    </source>
</evidence>
<dbReference type="EMBL" id="LR824004">
    <property type="protein sequence ID" value="CAH0578023.1"/>
    <property type="molecule type" value="Genomic_DNA"/>
</dbReference>
<feature type="chain" id="PRO_5040168508" description="Thioredoxin domain-containing protein" evidence="3">
    <location>
        <begin position="28"/>
        <end position="643"/>
    </location>
</feature>
<dbReference type="InterPro" id="IPR051063">
    <property type="entry name" value="PDI"/>
</dbReference>
<dbReference type="InterPro" id="IPR036249">
    <property type="entry name" value="Thioredoxin-like_sf"/>
</dbReference>
<evidence type="ECO:0000313" key="5">
    <source>
        <dbReference type="EMBL" id="CAH0578023.1"/>
    </source>
</evidence>
<comment type="similarity">
    <text evidence="1">Belongs to the protein disulfide isomerase family.</text>
</comment>
<feature type="region of interest" description="Disordered" evidence="2">
    <location>
        <begin position="386"/>
        <end position="407"/>
    </location>
</feature>
<dbReference type="AlphaFoldDB" id="A0A9P0BK17"/>
<dbReference type="GO" id="GO:0006457">
    <property type="term" value="P:protein folding"/>
    <property type="evidence" value="ECO:0007669"/>
    <property type="project" value="TreeGrafter"/>
</dbReference>
<evidence type="ECO:0000313" key="6">
    <source>
        <dbReference type="Proteomes" id="UP001154114"/>
    </source>
</evidence>
<feature type="domain" description="Thioredoxin" evidence="4">
    <location>
        <begin position="260"/>
        <end position="384"/>
    </location>
</feature>
<proteinExistence type="inferred from homology"/>
<evidence type="ECO:0000259" key="4">
    <source>
        <dbReference type="PROSITE" id="PS51352"/>
    </source>
</evidence>
<dbReference type="PRINTS" id="PR00421">
    <property type="entry name" value="THIOREDOXIN"/>
</dbReference>
<sequence>MRVMDRNIFWRVILILGVIIAQDAVDAKKQRTAVISDITDVKDLKKLLRTKTNVLILYMNELRGSQAILDVFKPTADAMKGQATLAIIDCSGGEGKKLCKKLKISSDKPYYLKHYKDGEYHKDYDRNESITSMSNFLRDPTGDLPWDEDATATDIFHLQDAEALTKFLKKGAGAYKKSMIMFYAPWCGYCKTLKPEYVNAAAELKGESLLAAIDVSKPGNSKIRQLYNITGFPTLLFYEKGIYKFPYNGENKKQAIVDFMKDPTTAAQQKKKEVVDEGWSEDTDVVHLTASNFDDTLSKVEHALVVFYAPWCGHCKRIKPELEKAASKLKADKINGLLAAVDATKQPDLASRFGVKGYPTLKYFFKGEYRYDAGHARQEDQIVNFIKDPQEPPPPPPPERPWAEDDSPVRHLDTATFRNTLRKIKHALIMFYAPWCGHCKSTKPEFIMAAERFADELMVVFGAVDCTADQELCASYDVKGYPTIKYFSYFDKNIKDYTGGRKEADFVSFIHSQTGGITSQKMKTAQQSGFTDDVTVISDANFEEIISSITPSFIMFFASWCGHCTQVKPAFSELAAALKGGDINVYAVDAAENAKVADIAGIQSLPTFKIYANGKVLSEYTGDRSFQDMLNFCKKFAKVKDEL</sequence>
<feature type="domain" description="Thioredoxin" evidence="4">
    <location>
        <begin position="133"/>
        <end position="259"/>
    </location>
</feature>
<keyword evidence="3" id="KW-0732">Signal</keyword>
<evidence type="ECO:0000256" key="1">
    <source>
        <dbReference type="ARBA" id="ARBA00006347"/>
    </source>
</evidence>
<dbReference type="CDD" id="cd02961">
    <property type="entry name" value="PDI_a_family"/>
    <property type="match status" value="2"/>
</dbReference>
<dbReference type="InterPro" id="IPR013766">
    <property type="entry name" value="Thioredoxin_domain"/>
</dbReference>
<dbReference type="GO" id="GO:0005783">
    <property type="term" value="C:endoplasmic reticulum"/>
    <property type="evidence" value="ECO:0007669"/>
    <property type="project" value="TreeGrafter"/>
</dbReference>